<evidence type="ECO:0000256" key="9">
    <source>
        <dbReference type="ARBA" id="ARBA00023264"/>
    </source>
</evidence>
<evidence type="ECO:0000256" key="2">
    <source>
        <dbReference type="ARBA" id="ARBA00022516"/>
    </source>
</evidence>
<feature type="transmembrane region" description="Helical" evidence="10">
    <location>
        <begin position="145"/>
        <end position="164"/>
    </location>
</feature>
<organism evidence="11 12">
    <name type="scientific">Oribacterium parvum</name>
    <dbReference type="NCBI Taxonomy" id="1501329"/>
    <lineage>
        <taxon>Bacteria</taxon>
        <taxon>Bacillati</taxon>
        <taxon>Bacillota</taxon>
        <taxon>Clostridia</taxon>
        <taxon>Lachnospirales</taxon>
        <taxon>Lachnospiraceae</taxon>
        <taxon>Oribacterium</taxon>
    </lineage>
</organism>
<keyword evidence="6 10" id="KW-0443">Lipid metabolism</keyword>
<dbReference type="EC" id="2.3.1.275" evidence="10"/>
<evidence type="ECO:0000256" key="6">
    <source>
        <dbReference type="ARBA" id="ARBA00023098"/>
    </source>
</evidence>
<dbReference type="NCBIfam" id="TIGR00023">
    <property type="entry name" value="glycerol-3-phosphate 1-O-acyltransferase PlsY"/>
    <property type="match status" value="1"/>
</dbReference>
<dbReference type="PANTHER" id="PTHR30309:SF0">
    <property type="entry name" value="GLYCEROL-3-PHOSPHATE ACYLTRANSFERASE-RELATED"/>
    <property type="match status" value="1"/>
</dbReference>
<keyword evidence="7 10" id="KW-0472">Membrane</keyword>
<feature type="transmembrane region" description="Helical" evidence="10">
    <location>
        <begin position="56"/>
        <end position="78"/>
    </location>
</feature>
<feature type="transmembrane region" description="Helical" evidence="10">
    <location>
        <begin position="176"/>
        <end position="194"/>
    </location>
</feature>
<dbReference type="Proteomes" id="UP000709351">
    <property type="component" value="Unassembled WGS sequence"/>
</dbReference>
<dbReference type="RefSeq" id="WP_315505881.1">
    <property type="nucleotide sequence ID" value="NZ_CAUSUX010000028.1"/>
</dbReference>
<comment type="subcellular location">
    <subcellularLocation>
        <location evidence="10">Cell membrane</location>
        <topology evidence="10">Multi-pass membrane protein</topology>
    </subcellularLocation>
</comment>
<evidence type="ECO:0000256" key="8">
    <source>
        <dbReference type="ARBA" id="ARBA00023209"/>
    </source>
</evidence>
<comment type="catalytic activity">
    <reaction evidence="10">
        <text>an acyl phosphate + sn-glycerol 3-phosphate = a 1-acyl-sn-glycero-3-phosphate + phosphate</text>
        <dbReference type="Rhea" id="RHEA:34075"/>
        <dbReference type="ChEBI" id="CHEBI:43474"/>
        <dbReference type="ChEBI" id="CHEBI:57597"/>
        <dbReference type="ChEBI" id="CHEBI:57970"/>
        <dbReference type="ChEBI" id="CHEBI:59918"/>
        <dbReference type="EC" id="2.3.1.275"/>
    </reaction>
</comment>
<dbReference type="Pfam" id="PF02660">
    <property type="entry name" value="G3P_acyltransf"/>
    <property type="match status" value="1"/>
</dbReference>
<keyword evidence="5 10" id="KW-1133">Transmembrane helix</keyword>
<comment type="subunit">
    <text evidence="10">Probably interacts with PlsX.</text>
</comment>
<dbReference type="SMART" id="SM01207">
    <property type="entry name" value="G3P_acyltransf"/>
    <property type="match status" value="1"/>
</dbReference>
<dbReference type="GO" id="GO:0008654">
    <property type="term" value="P:phospholipid biosynthetic process"/>
    <property type="evidence" value="ECO:0007669"/>
    <property type="project" value="UniProtKB-UniRule"/>
</dbReference>
<evidence type="ECO:0000256" key="5">
    <source>
        <dbReference type="ARBA" id="ARBA00022989"/>
    </source>
</evidence>
<evidence type="ECO:0000256" key="7">
    <source>
        <dbReference type="ARBA" id="ARBA00023136"/>
    </source>
</evidence>
<keyword evidence="8 10" id="KW-0594">Phospholipid biosynthesis</keyword>
<dbReference type="InterPro" id="IPR003811">
    <property type="entry name" value="G3P_acylTferase_PlsY"/>
</dbReference>
<keyword evidence="1 10" id="KW-1003">Cell membrane</keyword>
<comment type="caution">
    <text evidence="11">The sequence shown here is derived from an EMBL/GenBank/DDBJ whole genome shotgun (WGS) entry which is preliminary data.</text>
</comment>
<evidence type="ECO:0000256" key="3">
    <source>
        <dbReference type="ARBA" id="ARBA00022679"/>
    </source>
</evidence>
<keyword evidence="3 10" id="KW-0808">Transferase</keyword>
<gene>
    <name evidence="10 11" type="primary">plsY</name>
    <name evidence="11" type="ORF">HXM93_03115</name>
</gene>
<evidence type="ECO:0000256" key="1">
    <source>
        <dbReference type="ARBA" id="ARBA00022475"/>
    </source>
</evidence>
<evidence type="ECO:0000313" key="12">
    <source>
        <dbReference type="Proteomes" id="UP000709351"/>
    </source>
</evidence>
<comment type="similarity">
    <text evidence="10">Belongs to the PlsY family.</text>
</comment>
<protein>
    <recommendedName>
        <fullName evidence="10">Glycerol-3-phosphate acyltransferase</fullName>
    </recommendedName>
    <alternativeName>
        <fullName evidence="10">Acyl-PO4 G3P acyltransferase</fullName>
    </alternativeName>
    <alternativeName>
        <fullName evidence="10">Acyl-phosphate--glycerol-3-phosphate acyltransferase</fullName>
    </alternativeName>
    <alternativeName>
        <fullName evidence="10">G3P acyltransferase</fullName>
        <shortName evidence="10">GPAT</shortName>
        <ecNumber evidence="10">2.3.1.275</ecNumber>
    </alternativeName>
    <alternativeName>
        <fullName evidence="10">Lysophosphatidic acid synthase</fullName>
        <shortName evidence="10">LPA synthase</shortName>
    </alternativeName>
</protein>
<dbReference type="PANTHER" id="PTHR30309">
    <property type="entry name" value="INNER MEMBRANE PROTEIN YGIH"/>
    <property type="match status" value="1"/>
</dbReference>
<reference evidence="11" key="1">
    <citation type="submission" date="2020-04" db="EMBL/GenBank/DDBJ databases">
        <title>Deep metagenomics examines the oral microbiome during advanced dental caries in children, revealing novel taxa and co-occurrences with host molecules.</title>
        <authorList>
            <person name="Baker J.L."/>
            <person name="Morton J.T."/>
            <person name="Dinis M."/>
            <person name="Alvarez R."/>
            <person name="Tran N.C."/>
            <person name="Knight R."/>
            <person name="Edlund A."/>
        </authorList>
    </citation>
    <scope>NUCLEOTIDE SEQUENCE</scope>
    <source>
        <strain evidence="11">JCVI_24_bin.2</strain>
    </source>
</reference>
<keyword evidence="11" id="KW-0012">Acyltransferase</keyword>
<keyword evidence="9 10" id="KW-1208">Phospholipid metabolism</keyword>
<feature type="transmembrane region" description="Helical" evidence="10">
    <location>
        <begin position="84"/>
        <end position="102"/>
    </location>
</feature>
<feature type="transmembrane region" description="Helical" evidence="10">
    <location>
        <begin position="114"/>
        <end position="139"/>
    </location>
</feature>
<evidence type="ECO:0000256" key="10">
    <source>
        <dbReference type="HAMAP-Rule" id="MF_01043"/>
    </source>
</evidence>
<dbReference type="GO" id="GO:0043772">
    <property type="term" value="F:acyl-phosphate glycerol-3-phosphate acyltransferase activity"/>
    <property type="evidence" value="ECO:0007669"/>
    <property type="project" value="UniProtKB-UniRule"/>
</dbReference>
<dbReference type="HAMAP" id="MF_01043">
    <property type="entry name" value="PlsY"/>
    <property type="match status" value="1"/>
</dbReference>
<comment type="function">
    <text evidence="10">Catalyzes the transfer of an acyl group from acyl-phosphate (acyl-PO(4)) to glycerol-3-phosphate (G3P) to form lysophosphatidic acid (LPA). This enzyme utilizes acyl-phosphate as fatty acyl donor, but not acyl-CoA or acyl-ACP.</text>
</comment>
<name>A0A930DP39_9FIRM</name>
<proteinExistence type="inferred from homology"/>
<accession>A0A930DP39</accession>
<evidence type="ECO:0000313" key="11">
    <source>
        <dbReference type="EMBL" id="MBF1283509.1"/>
    </source>
</evidence>
<dbReference type="AlphaFoldDB" id="A0A930DP39"/>
<dbReference type="GO" id="GO:0005886">
    <property type="term" value="C:plasma membrane"/>
    <property type="evidence" value="ECO:0007669"/>
    <property type="project" value="UniProtKB-SubCell"/>
</dbReference>
<keyword evidence="2 10" id="KW-0444">Lipid biosynthesis</keyword>
<evidence type="ECO:0000256" key="4">
    <source>
        <dbReference type="ARBA" id="ARBA00022692"/>
    </source>
</evidence>
<comment type="pathway">
    <text evidence="10">Lipid metabolism; phospholipid metabolism.</text>
</comment>
<keyword evidence="4 10" id="KW-0812">Transmembrane</keyword>
<dbReference type="EMBL" id="JABZRD010000151">
    <property type="protein sequence ID" value="MBF1283509.1"/>
    <property type="molecule type" value="Genomic_DNA"/>
</dbReference>
<sequence length="225" mass="24568">MPIREIIICLLAGYAFGNIPNGYLYAKAHGIDIYKEGSGNPGSTNILRTLGKKAGITVLLMDIAKCMLPIFFMVLFFKPENEDLKSLILMTTGIGAILGHNFPCIPKVKGGKGVACTGALLIALSPLYTLCLLLFFILVVLITGYVSLGSMLAITVFFLSVVFFGKTSLLFPFSGAVYLPMCALSFLLMAMLIFQHRGNIKRLLNGTENRFGKKKKETGKEKELL</sequence>